<evidence type="ECO:0000256" key="1">
    <source>
        <dbReference type="SAM" id="Phobius"/>
    </source>
</evidence>
<evidence type="ECO:0000313" key="4">
    <source>
        <dbReference type="Proteomes" id="UP000746160"/>
    </source>
</evidence>
<gene>
    <name evidence="3" type="ORF">MADP07_00289</name>
</gene>
<dbReference type="NCBIfam" id="TIGR00360">
    <property type="entry name" value="ComEC_N-term"/>
    <property type="match status" value="1"/>
</dbReference>
<feature type="transmembrane region" description="Helical" evidence="1">
    <location>
        <begin position="7"/>
        <end position="25"/>
    </location>
</feature>
<evidence type="ECO:0000313" key="3">
    <source>
        <dbReference type="EMBL" id="MBW0602567.1"/>
    </source>
</evidence>
<accession>A0A9Q3QFJ6</accession>
<dbReference type="AlphaFoldDB" id="A0A9Q3QFJ6"/>
<comment type="caution">
    <text evidence="3">The sequence shown here is derived from an EMBL/GenBank/DDBJ whole genome shotgun (WGS) entry which is preliminary data.</text>
</comment>
<feature type="transmembrane region" description="Helical" evidence="1">
    <location>
        <begin position="187"/>
        <end position="205"/>
    </location>
</feature>
<feature type="transmembrane region" description="Helical" evidence="1">
    <location>
        <begin position="345"/>
        <end position="368"/>
    </location>
</feature>
<feature type="transmembrane region" description="Helical" evidence="1">
    <location>
        <begin position="313"/>
        <end position="338"/>
    </location>
</feature>
<keyword evidence="1" id="KW-1133">Transmembrane helix</keyword>
<feature type="transmembrane region" description="Helical" evidence="1">
    <location>
        <begin position="156"/>
        <end position="175"/>
    </location>
</feature>
<dbReference type="Pfam" id="PF03772">
    <property type="entry name" value="Competence"/>
    <property type="match status" value="1"/>
</dbReference>
<feature type="transmembrane region" description="Helical" evidence="1">
    <location>
        <begin position="290"/>
        <end position="307"/>
    </location>
</feature>
<feature type="transmembrane region" description="Helical" evidence="1">
    <location>
        <begin position="239"/>
        <end position="256"/>
    </location>
</feature>
<evidence type="ECO:0000259" key="2">
    <source>
        <dbReference type="Pfam" id="PF03772"/>
    </source>
</evidence>
<reference evidence="3" key="1">
    <citation type="journal article" date="2021" name="Genes Genomics">
        <title>Comparative genomic analysis of Mycoplasma anatis strains.</title>
        <authorList>
            <person name="Zhou Q."/>
            <person name="Mai K."/>
            <person name="Yang D."/>
            <person name="Liu J."/>
            <person name="Yan Z."/>
            <person name="Luo C."/>
            <person name="Tan Y."/>
            <person name="Cao S."/>
            <person name="Zhou Q."/>
            <person name="Chen L."/>
            <person name="Chen F."/>
        </authorList>
    </citation>
    <scope>NUCLEOTIDE SEQUENCE</scope>
    <source>
        <strain evidence="3">DP07</strain>
    </source>
</reference>
<keyword evidence="1" id="KW-0812">Transmembrane</keyword>
<proteinExistence type="predicted"/>
<dbReference type="InterPro" id="IPR004477">
    <property type="entry name" value="ComEC_N"/>
</dbReference>
<feature type="domain" description="ComEC/Rec2-related protein" evidence="2">
    <location>
        <begin position="144"/>
        <end position="358"/>
    </location>
</feature>
<dbReference type="Proteomes" id="UP000746160">
    <property type="component" value="Unassembled WGS sequence"/>
</dbReference>
<feature type="transmembrane region" description="Helical" evidence="1">
    <location>
        <begin position="374"/>
        <end position="393"/>
    </location>
</feature>
<dbReference type="EMBL" id="JABZFG010000003">
    <property type="protein sequence ID" value="MBW0602567.1"/>
    <property type="molecule type" value="Genomic_DNA"/>
</dbReference>
<name>A0A9Q3QFJ6_9BACT</name>
<sequence length="410" mass="49173">MLINKKVFLIYIGSILTLCFSILLWKSYISNDNNQIIEQEIVVISKNKNYYFVQFNNKRYLLYKNNYDFEVGQKLTSTFTITKFNPQSKNFWYSKFILGFIKLNNYHKNDIKLSWIDKFFNLNFFNKDSYKNMTLTLLFGKVDYDSNILDISKNLGIVHLIVISGFHFNIVFRIFNKLFSKLKFNLNIYFPLMFISVYFIFVNFSVSSLRAYLYIILVNLISLIKINNTSKYNFINEKLFIIYITLLISLLINPFFIFNISLWYSYLITILIIVFKRKSVTKKQIILNQVYIFINSYLFSLLISLTTQNNFNILAIINIFIFSIVIEFSIIFNLLFWFIPIIIDYYYIIFNLIFDFCNIINITLTTNFLLNQDLVLAFIFSIIFIKIIFNNIWTNQPYKLIIKQKFFKMN</sequence>
<organism evidence="3 4">
    <name type="scientific">Mycoplasmopsis anatis</name>
    <dbReference type="NCBI Taxonomy" id="171279"/>
    <lineage>
        <taxon>Bacteria</taxon>
        <taxon>Bacillati</taxon>
        <taxon>Mycoplasmatota</taxon>
        <taxon>Mycoplasmoidales</taxon>
        <taxon>Metamycoplasmataceae</taxon>
        <taxon>Mycoplasmopsis</taxon>
    </lineage>
</organism>
<protein>
    <recommendedName>
        <fullName evidence="2">ComEC/Rec2-related protein domain-containing protein</fullName>
    </recommendedName>
</protein>
<keyword evidence="1" id="KW-0472">Membrane</keyword>